<dbReference type="InterPro" id="IPR007897">
    <property type="entry name" value="PHB_accumulat"/>
</dbReference>
<sequence length="184" mass="21253">MNEPRIVKKYPNRRLYDTEESRYVTLADVQQLVRRGVEVKVIDSQSGNDITRGILIQIITEQETGGEPLFTTEMLVRFIRFYDEAVHDAFSNYLDHSLKFFADQQREFNERMRDVLGGRAAWDMAEMTRRNLEFWQDMQGQFFKATVFNGEEDSPSGKLSTQSHGKEMPSGDKGGKSPGSDRKK</sequence>
<dbReference type="Proteomes" id="UP000199256">
    <property type="component" value="Unassembled WGS sequence"/>
</dbReference>
<dbReference type="InterPro" id="IPR012909">
    <property type="entry name" value="PHA_DNA-bd_N"/>
</dbReference>
<evidence type="ECO:0000256" key="1">
    <source>
        <dbReference type="SAM" id="MobiDB-lite"/>
    </source>
</evidence>
<proteinExistence type="predicted"/>
<feature type="domain" description="PHB accumulation regulatory" evidence="2">
    <location>
        <begin position="70"/>
        <end position="108"/>
    </location>
</feature>
<dbReference type="STRING" id="1396821.SAMN05444515_107127"/>
<dbReference type="RefSeq" id="WP_177169899.1">
    <property type="nucleotide sequence ID" value="NZ_FOAA01000007.1"/>
</dbReference>
<keyword evidence="5" id="KW-1185">Reference proteome</keyword>
<evidence type="ECO:0000259" key="2">
    <source>
        <dbReference type="Pfam" id="PF05233"/>
    </source>
</evidence>
<evidence type="ECO:0000313" key="4">
    <source>
        <dbReference type="EMBL" id="SEK97876.1"/>
    </source>
</evidence>
<dbReference type="EMBL" id="FOAA01000007">
    <property type="protein sequence ID" value="SEK97876.1"/>
    <property type="molecule type" value="Genomic_DNA"/>
</dbReference>
<dbReference type="AlphaFoldDB" id="A0A1H7LG57"/>
<accession>A0A1H7LG57</accession>
<dbReference type="NCBIfam" id="TIGR01848">
    <property type="entry name" value="PHA_reg_PhaR"/>
    <property type="match status" value="1"/>
</dbReference>
<name>A0A1H7LG57_9GAMM</name>
<evidence type="ECO:0000259" key="3">
    <source>
        <dbReference type="Pfam" id="PF07879"/>
    </source>
</evidence>
<feature type="compositionally biased region" description="Basic and acidic residues" evidence="1">
    <location>
        <begin position="164"/>
        <end position="184"/>
    </location>
</feature>
<feature type="region of interest" description="Disordered" evidence="1">
    <location>
        <begin position="150"/>
        <end position="184"/>
    </location>
</feature>
<feature type="domain" description="PHA accumulation regulator DNA-binding N-terminal" evidence="3">
    <location>
        <begin position="6"/>
        <end position="65"/>
    </location>
</feature>
<organism evidence="4 5">
    <name type="scientific">Ectothiorhodospira marina</name>
    <dbReference type="NCBI Taxonomy" id="1396821"/>
    <lineage>
        <taxon>Bacteria</taxon>
        <taxon>Pseudomonadati</taxon>
        <taxon>Pseudomonadota</taxon>
        <taxon>Gammaproteobacteria</taxon>
        <taxon>Chromatiales</taxon>
        <taxon>Ectothiorhodospiraceae</taxon>
        <taxon>Ectothiorhodospira</taxon>
    </lineage>
</organism>
<dbReference type="GO" id="GO:0006355">
    <property type="term" value="P:regulation of DNA-templated transcription"/>
    <property type="evidence" value="ECO:0007669"/>
    <property type="project" value="InterPro"/>
</dbReference>
<evidence type="ECO:0000313" key="5">
    <source>
        <dbReference type="Proteomes" id="UP000199256"/>
    </source>
</evidence>
<protein>
    <submittedName>
        <fullName evidence="4">Polyhydroxyalkanoate synthesis repressor PhaR</fullName>
    </submittedName>
</protein>
<dbReference type="Pfam" id="PF07879">
    <property type="entry name" value="PHB_acc_N"/>
    <property type="match status" value="1"/>
</dbReference>
<dbReference type="Pfam" id="PF05233">
    <property type="entry name" value="PHB_acc"/>
    <property type="match status" value="1"/>
</dbReference>
<reference evidence="5" key="1">
    <citation type="submission" date="2016-10" db="EMBL/GenBank/DDBJ databases">
        <authorList>
            <person name="Varghese N."/>
            <person name="Submissions S."/>
        </authorList>
    </citation>
    <scope>NUCLEOTIDE SEQUENCE [LARGE SCALE GENOMIC DNA]</scope>
    <source>
        <strain evidence="5">DSM 241</strain>
    </source>
</reference>
<dbReference type="InterPro" id="IPR010134">
    <property type="entry name" value="PHA_reg_PhaR"/>
</dbReference>
<gene>
    <name evidence="4" type="ORF">SAMN05444515_107127</name>
</gene>